<dbReference type="EMBL" id="BJXN01000010">
    <property type="protein sequence ID" value="GEM90164.1"/>
    <property type="molecule type" value="Genomic_DNA"/>
</dbReference>
<accession>A0A511RKG9</accession>
<dbReference type="PROSITE" id="PS51257">
    <property type="entry name" value="PROKAR_LIPOPROTEIN"/>
    <property type="match status" value="1"/>
</dbReference>
<feature type="signal peptide" evidence="1">
    <location>
        <begin position="1"/>
        <end position="19"/>
    </location>
</feature>
<reference evidence="2 3" key="1">
    <citation type="submission" date="2019-07" db="EMBL/GenBank/DDBJ databases">
        <title>Whole genome shotgun sequence of Oceanithermus desulfurans NBRC 100063.</title>
        <authorList>
            <person name="Hosoyama A."/>
            <person name="Uohara A."/>
            <person name="Ohji S."/>
            <person name="Ichikawa N."/>
        </authorList>
    </citation>
    <scope>NUCLEOTIDE SEQUENCE [LARGE SCALE GENOMIC DNA]</scope>
    <source>
        <strain evidence="2 3">NBRC 100063</strain>
    </source>
</reference>
<evidence type="ECO:0000256" key="1">
    <source>
        <dbReference type="SAM" id="SignalP"/>
    </source>
</evidence>
<comment type="caution">
    <text evidence="2">The sequence shown here is derived from an EMBL/GenBank/DDBJ whole genome shotgun (WGS) entry which is preliminary data.</text>
</comment>
<name>A0A511RKG9_9DEIN</name>
<dbReference type="RefSeq" id="WP_147147666.1">
    <property type="nucleotide sequence ID" value="NZ_BJXN01000010.1"/>
</dbReference>
<protein>
    <recommendedName>
        <fullName evidence="4">Lipoprotein</fullName>
    </recommendedName>
</protein>
<evidence type="ECO:0000313" key="3">
    <source>
        <dbReference type="Proteomes" id="UP000321827"/>
    </source>
</evidence>
<dbReference type="OrthoDB" id="25899at2"/>
<evidence type="ECO:0008006" key="4">
    <source>
        <dbReference type="Google" id="ProtNLM"/>
    </source>
</evidence>
<dbReference type="AlphaFoldDB" id="A0A511RKG9"/>
<gene>
    <name evidence="2" type="ORF">ODE01S_15980</name>
</gene>
<proteinExistence type="predicted"/>
<keyword evidence="1" id="KW-0732">Signal</keyword>
<organism evidence="2 3">
    <name type="scientific">Oceanithermus desulfurans NBRC 100063</name>
    <dbReference type="NCBI Taxonomy" id="1227550"/>
    <lineage>
        <taxon>Bacteria</taxon>
        <taxon>Thermotogati</taxon>
        <taxon>Deinococcota</taxon>
        <taxon>Deinococci</taxon>
        <taxon>Thermales</taxon>
        <taxon>Thermaceae</taxon>
        <taxon>Oceanithermus</taxon>
    </lineage>
</organism>
<evidence type="ECO:0000313" key="2">
    <source>
        <dbReference type="EMBL" id="GEM90164.1"/>
    </source>
</evidence>
<feature type="chain" id="PRO_5021708962" description="Lipoprotein" evidence="1">
    <location>
        <begin position="20"/>
        <end position="177"/>
    </location>
</feature>
<dbReference type="Proteomes" id="UP000321827">
    <property type="component" value="Unassembled WGS sequence"/>
</dbReference>
<sequence>MKTLLRTSALLLALAAALAACSQAPLTVPLDDFSIQVDAVGNTAGQVVYPKDAAQFSRPVVNVKTIQLKGQVTASYTAVQAPLTMTFYARTSDPNNAGCTDAGLAWICDASGETAISASYTFADGETQSITLGDPNPDVLADGINQGHIWIGAEVTSGAATGVTFDFTQMVAQVTVF</sequence>